<dbReference type="SUPFAM" id="SSF88874">
    <property type="entry name" value="Receptor-binding domain of short tail fibre protein gp12"/>
    <property type="match status" value="1"/>
</dbReference>
<dbReference type="RefSeq" id="WP_154332784.1">
    <property type="nucleotide sequence ID" value="NZ_VTFY01000003.1"/>
</dbReference>
<evidence type="ECO:0000259" key="1">
    <source>
        <dbReference type="Pfam" id="PF21939"/>
    </source>
</evidence>
<protein>
    <recommendedName>
        <fullName evidence="1">Baseplate structural protein Gp10 C-terminal domain-containing protein</fullName>
    </recommendedName>
</protein>
<comment type="caution">
    <text evidence="2">The sequence shown here is derived from an EMBL/GenBank/DDBJ whole genome shotgun (WGS) entry which is preliminary data.</text>
</comment>
<dbReference type="Proteomes" id="UP000438093">
    <property type="component" value="Unassembled WGS sequence"/>
</dbReference>
<organism evidence="2 3">
    <name type="scientific">Eggerthella guodeyinii</name>
    <dbReference type="NCBI Taxonomy" id="2690837"/>
    <lineage>
        <taxon>Bacteria</taxon>
        <taxon>Bacillati</taxon>
        <taxon>Actinomycetota</taxon>
        <taxon>Coriobacteriia</taxon>
        <taxon>Eggerthellales</taxon>
        <taxon>Eggerthellaceae</taxon>
        <taxon>Eggerthella</taxon>
    </lineage>
</organism>
<dbReference type="Pfam" id="PF21939">
    <property type="entry name" value="Gp10_C"/>
    <property type="match status" value="1"/>
</dbReference>
<accession>A0A6N7RM28</accession>
<evidence type="ECO:0000313" key="2">
    <source>
        <dbReference type="EMBL" id="MRX81890.1"/>
    </source>
</evidence>
<proteinExistence type="predicted"/>
<gene>
    <name evidence="2" type="ORF">GJG86_05235</name>
</gene>
<name>A0A6N7RM28_9ACTN</name>
<dbReference type="EMBL" id="VTFY01000003">
    <property type="protein sequence ID" value="MRX81890.1"/>
    <property type="molecule type" value="Genomic_DNA"/>
</dbReference>
<sequence>MDAFEIAQLMAGRPTQRPLKMRFGTVTALDSDTTLSVRPDGQEETVPVVRCCHPNVRDRVALLVNETEWLAVSVIGGDRPAEGFAPTNHKHAAADITSGTLPVARGGTGVTTTKAIGLLAYPVGAVYISYVSTSPASLFGGTWTAITGRFPYFNAGTATGGSNTHTLTVAQMPSHTHTGSTNRDGAHDHWFGLDKDAAYSSSSSSSYSVHSDGNHTTSGYSGTWVKTANPYDSDVPATHTHAFTTSSSGSGAAHNNMPAYQTLYAWRRTA</sequence>
<dbReference type="InterPro" id="IPR053827">
    <property type="entry name" value="Gp10_C"/>
</dbReference>
<reference evidence="3" key="1">
    <citation type="submission" date="2019-08" db="EMBL/GenBank/DDBJ databases">
        <title>Arthrobacter sp. nov., isolated from plateau pika and Tibetan wild ass.</title>
        <authorList>
            <person name="Ge Y."/>
        </authorList>
    </citation>
    <scope>NUCLEOTIDE SEQUENCE [LARGE SCALE GENOMIC DNA]</scope>
    <source>
        <strain evidence="3">HF-4214</strain>
    </source>
</reference>
<feature type="domain" description="Baseplate structural protein Gp10 C-terminal" evidence="1">
    <location>
        <begin position="119"/>
        <end position="269"/>
    </location>
</feature>
<keyword evidence="3" id="KW-1185">Reference proteome</keyword>
<dbReference type="AlphaFoldDB" id="A0A6N7RM28"/>
<evidence type="ECO:0000313" key="3">
    <source>
        <dbReference type="Proteomes" id="UP000438093"/>
    </source>
</evidence>